<feature type="transmembrane region" description="Helical" evidence="1">
    <location>
        <begin position="170"/>
        <end position="197"/>
    </location>
</feature>
<dbReference type="KEGG" id="abra:BN85303940"/>
<dbReference type="RefSeq" id="WP_030004276.1">
    <property type="nucleotide sequence ID" value="NC_022549.1"/>
</dbReference>
<dbReference type="AlphaFoldDB" id="U4KMP6"/>
<dbReference type="EMBL" id="FO681348">
    <property type="protein sequence ID" value="CCV65415.1"/>
    <property type="molecule type" value="Genomic_DNA"/>
</dbReference>
<keyword evidence="1" id="KW-1133">Transmembrane helix</keyword>
<proteinExistence type="predicted"/>
<evidence type="ECO:0008006" key="4">
    <source>
        <dbReference type="Google" id="ProtNLM"/>
    </source>
</evidence>
<dbReference type="InterPro" id="IPR006938">
    <property type="entry name" value="DUF624"/>
</dbReference>
<protein>
    <recommendedName>
        <fullName evidence="4">DUF624 domain-containing protein</fullName>
    </recommendedName>
</protein>
<name>U4KMP6_9MOLU</name>
<feature type="transmembrane region" description="Helical" evidence="1">
    <location>
        <begin position="109"/>
        <end position="131"/>
    </location>
</feature>
<dbReference type="Proteomes" id="UP000032737">
    <property type="component" value="Chromosome"/>
</dbReference>
<accession>U4KMP6</accession>
<dbReference type="HOGENOM" id="CLU_1292106_0_0_14"/>
<evidence type="ECO:0000313" key="2">
    <source>
        <dbReference type="EMBL" id="CCV65415.1"/>
    </source>
</evidence>
<keyword evidence="3" id="KW-1185">Reference proteome</keyword>
<dbReference type="STRING" id="61635.BN85303940"/>
<keyword evidence="1" id="KW-0472">Membrane</keyword>
<organism evidence="2 3">
    <name type="scientific">Acholeplasma brassicae</name>
    <dbReference type="NCBI Taxonomy" id="61635"/>
    <lineage>
        <taxon>Bacteria</taxon>
        <taxon>Bacillati</taxon>
        <taxon>Mycoplasmatota</taxon>
        <taxon>Mollicutes</taxon>
        <taxon>Acholeplasmatales</taxon>
        <taxon>Acholeplasmataceae</taxon>
        <taxon>Acholeplasma</taxon>
    </lineage>
</organism>
<feature type="transmembrane region" description="Helical" evidence="1">
    <location>
        <begin position="76"/>
        <end position="97"/>
    </location>
</feature>
<evidence type="ECO:0000313" key="3">
    <source>
        <dbReference type="Proteomes" id="UP000032737"/>
    </source>
</evidence>
<gene>
    <name evidence="2" type="ORF">BN85303940</name>
</gene>
<dbReference type="Pfam" id="PF04854">
    <property type="entry name" value="DUF624"/>
    <property type="match status" value="1"/>
</dbReference>
<dbReference type="OrthoDB" id="384969at2"/>
<feature type="transmembrane region" description="Helical" evidence="1">
    <location>
        <begin position="17"/>
        <end position="39"/>
    </location>
</feature>
<reference evidence="2 3" key="1">
    <citation type="journal article" date="2013" name="J. Mol. Microbiol. Biotechnol.">
        <title>Analysis of the Complete Genomes of Acholeplasma brassicae , A. palmae and A. laidlawii and Their Comparison to the Obligate Parasites from ' Candidatus Phytoplasma'.</title>
        <authorList>
            <person name="Kube M."/>
            <person name="Siewert C."/>
            <person name="Migdoll A.M."/>
            <person name="Duduk B."/>
            <person name="Holz S."/>
            <person name="Rabus R."/>
            <person name="Seemuller E."/>
            <person name="Mitrovic J."/>
            <person name="Muller I."/>
            <person name="Buttner C."/>
            <person name="Reinhardt R."/>
        </authorList>
    </citation>
    <scope>NUCLEOTIDE SEQUENCE [LARGE SCALE GENOMIC DNA]</scope>
    <source>
        <strain evidence="3">0502</strain>
    </source>
</reference>
<keyword evidence="1" id="KW-0812">Transmembrane</keyword>
<sequence>MKFDNPLVQKLNQIADWIIRIVVINFLVILFSIPLVTMFNSFSSGYRLFHDYINKKNTKLFSGFFTYFKEYFKTRLMLGLLMTLFLVLGYLNVTYYVETLNQGAGLFYHLGYYVTISFLVGAYIVYLYLFPVSMVYPTMKFRLMIKLAFFVSGKFVIRTMLLIISTLVPFLLLFSSITSLIFVFAGVSLWLLIAVMITNEVTDYLERLGKKND</sequence>
<evidence type="ECO:0000256" key="1">
    <source>
        <dbReference type="SAM" id="Phobius"/>
    </source>
</evidence>